<dbReference type="InterPro" id="IPR006628">
    <property type="entry name" value="PUR-bd_fam"/>
</dbReference>
<dbReference type="GO" id="GO:0032422">
    <property type="term" value="F:purine-rich negative regulatory element binding"/>
    <property type="evidence" value="ECO:0007669"/>
    <property type="project" value="InterPro"/>
</dbReference>
<evidence type="ECO:0000256" key="2">
    <source>
        <dbReference type="ARBA" id="ARBA00023125"/>
    </source>
</evidence>
<evidence type="ECO:0000256" key="1">
    <source>
        <dbReference type="ARBA" id="ARBA00009251"/>
    </source>
</evidence>
<dbReference type="Gene3D" id="3.10.450.700">
    <property type="match status" value="1"/>
</dbReference>
<accession>A0A922MY25</accession>
<evidence type="ECO:0000313" key="4">
    <source>
        <dbReference type="Proteomes" id="UP000814243"/>
    </source>
</evidence>
<dbReference type="Pfam" id="PF04845">
    <property type="entry name" value="PurA"/>
    <property type="match status" value="1"/>
</dbReference>
<sequence>MLVARAPAASDALCLQVQGRAARGPPSARRQQELLLRHRPEQPRHLHESQRGEPPLYHYSALSYLTPLAHYSLHAYPYWLSICYLLFCNQEAEKKLVIITMIHSEYVRLARGERGSNVMRTALQVKSNFRTAITVPEKCWTRFRDILADYCDKMCRAHQPADAHQVTAAPGPGPAGAGRLGTQLAL</sequence>
<name>A0A922MY25_SPOEX</name>
<dbReference type="GO" id="GO:0000977">
    <property type="term" value="F:RNA polymerase II transcription regulatory region sequence-specific DNA binding"/>
    <property type="evidence" value="ECO:0007669"/>
    <property type="project" value="InterPro"/>
</dbReference>
<protein>
    <submittedName>
        <fullName evidence="3">Uncharacterized protein</fullName>
    </submittedName>
</protein>
<keyword evidence="2" id="KW-0238">DNA-binding</keyword>
<gene>
    <name evidence="3" type="ORF">HF086_003299</name>
</gene>
<dbReference type="Proteomes" id="UP000814243">
    <property type="component" value="Unassembled WGS sequence"/>
</dbReference>
<proteinExistence type="inferred from homology"/>
<comment type="caution">
    <text evidence="3">The sequence shown here is derived from an EMBL/GenBank/DDBJ whole genome shotgun (WGS) entry which is preliminary data.</text>
</comment>
<evidence type="ECO:0000313" key="3">
    <source>
        <dbReference type="EMBL" id="KAH9644969.1"/>
    </source>
</evidence>
<organism evidence="3 4">
    <name type="scientific">Spodoptera exigua</name>
    <name type="common">Beet armyworm</name>
    <name type="synonym">Noctua fulgens</name>
    <dbReference type="NCBI Taxonomy" id="7107"/>
    <lineage>
        <taxon>Eukaryota</taxon>
        <taxon>Metazoa</taxon>
        <taxon>Ecdysozoa</taxon>
        <taxon>Arthropoda</taxon>
        <taxon>Hexapoda</taxon>
        <taxon>Insecta</taxon>
        <taxon>Pterygota</taxon>
        <taxon>Neoptera</taxon>
        <taxon>Endopterygota</taxon>
        <taxon>Lepidoptera</taxon>
        <taxon>Glossata</taxon>
        <taxon>Ditrysia</taxon>
        <taxon>Noctuoidea</taxon>
        <taxon>Noctuidae</taxon>
        <taxon>Amphipyrinae</taxon>
        <taxon>Spodoptera</taxon>
    </lineage>
</organism>
<comment type="similarity">
    <text evidence="1">Belongs to the PUR DNA-binding protein family.</text>
</comment>
<dbReference type="AlphaFoldDB" id="A0A922MY25"/>
<reference evidence="3" key="1">
    <citation type="journal article" date="2021" name="G3 (Bethesda)">
        <title>Genome and transcriptome analysis of the beet armyworm Spodoptera exigua reveals targets for pest control. .</title>
        <authorList>
            <person name="Simon S."/>
            <person name="Breeschoten T."/>
            <person name="Jansen H.J."/>
            <person name="Dirks R.P."/>
            <person name="Schranz M.E."/>
            <person name="Ros V.I.D."/>
        </authorList>
    </citation>
    <scope>NUCLEOTIDE SEQUENCE</scope>
    <source>
        <strain evidence="3">TB_SE_WUR_2020</strain>
    </source>
</reference>
<dbReference type="EMBL" id="JACEFF010000058">
    <property type="protein sequence ID" value="KAH9644969.1"/>
    <property type="molecule type" value="Genomic_DNA"/>
</dbReference>